<reference evidence="1" key="1">
    <citation type="submission" date="2021-06" db="EMBL/GenBank/DDBJ databases">
        <authorList>
            <person name="Kallberg Y."/>
            <person name="Tangrot J."/>
            <person name="Rosling A."/>
        </authorList>
    </citation>
    <scope>NUCLEOTIDE SEQUENCE</scope>
    <source>
        <strain evidence="1">MA461A</strain>
    </source>
</reference>
<dbReference type="EMBL" id="CAJVQC010047293">
    <property type="protein sequence ID" value="CAG8784528.1"/>
    <property type="molecule type" value="Genomic_DNA"/>
</dbReference>
<sequence length="211" mass="25179">MHDDIIYHLENSEQFWIELDDILAQGQQNQDTAKRSIDAYINFVSKFQDEYLKTESKLTQCFYKLLNSPMYQTFSNIIIVHMIHRATTRNELNELLVIYNILYLSGKDNPTIFKLMISPQEHGFILKLKERICELDKHICDLDEHICDLDKERRVQQIAVNLLFEICRGQRISQNELSIFDDQFFDYLLNLVENTRDEEDETFNYSVIHLM</sequence>
<keyword evidence="2" id="KW-1185">Reference proteome</keyword>
<organism evidence="1 2">
    <name type="scientific">Racocetra persica</name>
    <dbReference type="NCBI Taxonomy" id="160502"/>
    <lineage>
        <taxon>Eukaryota</taxon>
        <taxon>Fungi</taxon>
        <taxon>Fungi incertae sedis</taxon>
        <taxon>Mucoromycota</taxon>
        <taxon>Glomeromycotina</taxon>
        <taxon>Glomeromycetes</taxon>
        <taxon>Diversisporales</taxon>
        <taxon>Gigasporaceae</taxon>
        <taxon>Racocetra</taxon>
    </lineage>
</organism>
<name>A0ACA9RA53_9GLOM</name>
<protein>
    <submittedName>
        <fullName evidence="1">15322_t:CDS:1</fullName>
    </submittedName>
</protein>
<feature type="non-terminal residue" evidence="1">
    <location>
        <position position="211"/>
    </location>
</feature>
<evidence type="ECO:0000313" key="2">
    <source>
        <dbReference type="Proteomes" id="UP000789920"/>
    </source>
</evidence>
<comment type="caution">
    <text evidence="1">The sequence shown here is derived from an EMBL/GenBank/DDBJ whole genome shotgun (WGS) entry which is preliminary data.</text>
</comment>
<accession>A0ACA9RA53</accession>
<dbReference type="Proteomes" id="UP000789920">
    <property type="component" value="Unassembled WGS sequence"/>
</dbReference>
<gene>
    <name evidence="1" type="ORF">RPERSI_LOCUS18084</name>
</gene>
<proteinExistence type="predicted"/>
<evidence type="ECO:0000313" key="1">
    <source>
        <dbReference type="EMBL" id="CAG8784528.1"/>
    </source>
</evidence>